<sequence length="613" mass="68979">RKTKLTLNSLEMKDVNVNGIRCKFHKPRTFFSSCGLEDCNQPASQLPPSNLVDLAISVWNHDVYTDAELAHTPFFTIYSHTPSSPIHHHHSHSCFLVLVVLLFSSSVNACDRCLHRSKAAYFSSASALSSGACSYGSMATVFFAGHIAAAVPSIYKDGAGCGACFQVRCTNPSLCSTKGTTVMVTDLNRSNQTDLLLSSRAFRAMAKPVLGADRDLLRQGIVDVQYQRVPCDYGNKKMMNVRVEESSKKPNYLAIKLLYQGGQTEVVAIDIAQVGSSHWSYMTRSHGAVWVTDKVPTGPLQFRFVVTAGFDGKMLWSPRVLPANWEAGKIYDAGVQITDIAQEDMEKCFFHQHALDFMTILPLGSCNATYSLFNFETTYILFLMRHQNRYNTHLSPSIFHRSFFWEFFVISVENYFQRFLIPISDHRKPNSESQLFITSFDDFMFPTGDQMADTFFHLGSLPLEMNPMSLSTTYHKPGCIKHILETLEEDELEVLKASSFGKFIELADQSPYFGRLGRFMMSRQLKVNKKYEAMVHVTSIIPQDLKALTVERARSVPQNPNHAHSGVTSVLFMILSLQEDETKAKRALVTLCEILKKKVWLGDKHDRVAIAIC</sequence>
<dbReference type="PROSITE" id="PS50843">
    <property type="entry name" value="EXPANSIN_CBD"/>
    <property type="match status" value="1"/>
</dbReference>
<dbReference type="SUPFAM" id="SSF49590">
    <property type="entry name" value="PHL pollen allergen"/>
    <property type="match status" value="1"/>
</dbReference>
<dbReference type="Proteomes" id="UP000824890">
    <property type="component" value="Unassembled WGS sequence"/>
</dbReference>
<evidence type="ECO:0000256" key="1">
    <source>
        <dbReference type="RuleBase" id="RU003460"/>
    </source>
</evidence>
<accession>A0ABQ8D5B7</accession>
<proteinExistence type="inferred from homology"/>
<feature type="non-terminal residue" evidence="4">
    <location>
        <position position="1"/>
    </location>
</feature>
<dbReference type="PANTHER" id="PTHR31692:SF4">
    <property type="entry name" value="EXPANSIN-LIKE A1-RELATED"/>
    <property type="match status" value="1"/>
</dbReference>
<dbReference type="Pfam" id="PF03330">
    <property type="entry name" value="DPBB_1"/>
    <property type="match status" value="1"/>
</dbReference>
<dbReference type="SMART" id="SM00837">
    <property type="entry name" value="DPBB_1"/>
    <property type="match status" value="1"/>
</dbReference>
<feature type="domain" description="Expansin-like EG45" evidence="2">
    <location>
        <begin position="130"/>
        <end position="236"/>
    </location>
</feature>
<evidence type="ECO:0000259" key="2">
    <source>
        <dbReference type="PROSITE" id="PS50842"/>
    </source>
</evidence>
<protein>
    <recommendedName>
        <fullName evidence="6">Expansin-like EG45 domain-containing protein</fullName>
    </recommendedName>
</protein>
<dbReference type="InterPro" id="IPR007117">
    <property type="entry name" value="Expansin_CBD"/>
</dbReference>
<dbReference type="InterPro" id="IPR009009">
    <property type="entry name" value="RlpA-like_DPBB"/>
</dbReference>
<evidence type="ECO:0008006" key="6">
    <source>
        <dbReference type="Google" id="ProtNLM"/>
    </source>
</evidence>
<comment type="caution">
    <text evidence="4">The sequence shown here is derived from an EMBL/GenBank/DDBJ whole genome shotgun (WGS) entry which is preliminary data.</text>
</comment>
<dbReference type="InterPro" id="IPR007112">
    <property type="entry name" value="Expansin/allergen_DPBB_dom"/>
</dbReference>
<evidence type="ECO:0000313" key="4">
    <source>
        <dbReference type="EMBL" id="KAH0924438.1"/>
    </source>
</evidence>
<dbReference type="Gene3D" id="2.40.40.10">
    <property type="entry name" value="RlpA-like domain"/>
    <property type="match status" value="1"/>
</dbReference>
<dbReference type="Pfam" id="PF01357">
    <property type="entry name" value="Expansin_C"/>
    <property type="match status" value="1"/>
</dbReference>
<dbReference type="InterPro" id="IPR007118">
    <property type="entry name" value="Expan_Lol_pI"/>
</dbReference>
<feature type="domain" description="Expansin-like CBD" evidence="3">
    <location>
        <begin position="251"/>
        <end position="333"/>
    </location>
</feature>
<keyword evidence="5" id="KW-1185">Reference proteome</keyword>
<dbReference type="EMBL" id="JAGKQM010000006">
    <property type="protein sequence ID" value="KAH0924438.1"/>
    <property type="molecule type" value="Genomic_DNA"/>
</dbReference>
<dbReference type="PROSITE" id="PS50842">
    <property type="entry name" value="EXPANSIN_EG45"/>
    <property type="match status" value="1"/>
</dbReference>
<dbReference type="InterPro" id="IPR036749">
    <property type="entry name" value="Expansin_CBD_sf"/>
</dbReference>
<dbReference type="PANTHER" id="PTHR31692">
    <property type="entry name" value="EXPANSIN-B3"/>
    <property type="match status" value="1"/>
</dbReference>
<dbReference type="InterPro" id="IPR036908">
    <property type="entry name" value="RlpA-like_sf"/>
</dbReference>
<dbReference type="SUPFAM" id="SSF50685">
    <property type="entry name" value="Barwin-like endoglucanases"/>
    <property type="match status" value="1"/>
</dbReference>
<comment type="similarity">
    <text evidence="1">Belongs to the expansin family.</text>
</comment>
<reference evidence="4 5" key="1">
    <citation type="submission" date="2021-05" db="EMBL/GenBank/DDBJ databases">
        <title>Genome Assembly of Synthetic Allotetraploid Brassica napus Reveals Homoeologous Exchanges between Subgenomes.</title>
        <authorList>
            <person name="Davis J.T."/>
        </authorList>
    </citation>
    <scope>NUCLEOTIDE SEQUENCE [LARGE SCALE GENOMIC DNA]</scope>
    <source>
        <strain evidence="5">cv. Da-Ae</strain>
        <tissue evidence="4">Seedling</tissue>
    </source>
</reference>
<dbReference type="CDD" id="cd22276">
    <property type="entry name" value="DPBB_EXLA_N"/>
    <property type="match status" value="1"/>
</dbReference>
<dbReference type="Gene3D" id="2.60.40.760">
    <property type="entry name" value="Expansin, cellulose-binding-like domain"/>
    <property type="match status" value="1"/>
</dbReference>
<name>A0ABQ8D5B7_BRANA</name>
<dbReference type="PRINTS" id="PR01225">
    <property type="entry name" value="EXPANSNFAMLY"/>
</dbReference>
<evidence type="ECO:0000313" key="5">
    <source>
        <dbReference type="Proteomes" id="UP000824890"/>
    </source>
</evidence>
<gene>
    <name evidence="4" type="ORF">HID58_024456</name>
</gene>
<evidence type="ECO:0000259" key="3">
    <source>
        <dbReference type="PROSITE" id="PS50843"/>
    </source>
</evidence>
<organism evidence="4 5">
    <name type="scientific">Brassica napus</name>
    <name type="common">Rape</name>
    <dbReference type="NCBI Taxonomy" id="3708"/>
    <lineage>
        <taxon>Eukaryota</taxon>
        <taxon>Viridiplantae</taxon>
        <taxon>Streptophyta</taxon>
        <taxon>Embryophyta</taxon>
        <taxon>Tracheophyta</taxon>
        <taxon>Spermatophyta</taxon>
        <taxon>Magnoliopsida</taxon>
        <taxon>eudicotyledons</taxon>
        <taxon>Gunneridae</taxon>
        <taxon>Pentapetalae</taxon>
        <taxon>rosids</taxon>
        <taxon>malvids</taxon>
        <taxon>Brassicales</taxon>
        <taxon>Brassicaceae</taxon>
        <taxon>Brassiceae</taxon>
        <taxon>Brassica</taxon>
    </lineage>
</organism>